<dbReference type="AlphaFoldDB" id="A0A0F7G2H1"/>
<dbReference type="UniPathway" id="UPA00253">
    <property type="reaction ID" value="UER00457"/>
</dbReference>
<dbReference type="PANTHER" id="PTHR11098:SF1">
    <property type="entry name" value="NICOTINATE PHOSPHORIBOSYLTRANSFERASE"/>
    <property type="match status" value="1"/>
</dbReference>
<evidence type="ECO:0000256" key="6">
    <source>
        <dbReference type="ARBA" id="ARBA00022642"/>
    </source>
</evidence>
<keyword evidence="13" id="KW-1185">Reference proteome</keyword>
<dbReference type="InterPro" id="IPR006405">
    <property type="entry name" value="Nic_PRibTrfase_pncB"/>
</dbReference>
<dbReference type="Proteomes" id="UP000034034">
    <property type="component" value="Chromosome"/>
</dbReference>
<dbReference type="PATRIC" id="fig|408015.6.peg.5481"/>
<dbReference type="Pfam" id="PF04095">
    <property type="entry name" value="NAPRTase"/>
    <property type="match status" value="1"/>
</dbReference>
<dbReference type="PIRSF" id="PIRSF000484">
    <property type="entry name" value="NAPRT"/>
    <property type="match status" value="1"/>
</dbReference>
<evidence type="ECO:0000259" key="11">
    <source>
        <dbReference type="Pfam" id="PF17767"/>
    </source>
</evidence>
<keyword evidence="7 9" id="KW-0808">Transferase</keyword>
<dbReference type="CDD" id="cd01570">
    <property type="entry name" value="NAPRTase_A"/>
    <property type="match status" value="1"/>
</dbReference>
<comment type="function">
    <text evidence="9">Catalyzes the first step in the biosynthesis of NAD from nicotinic acid, the ATP-dependent synthesis of beta-nicotinate D-ribonucleotide from nicotinate and 5-phospho-D-ribose 1-phosphate.</text>
</comment>
<evidence type="ECO:0000256" key="9">
    <source>
        <dbReference type="RuleBase" id="RU365100"/>
    </source>
</evidence>
<keyword evidence="6 9" id="KW-0662">Pyridine nucleotide biosynthesis</keyword>
<reference evidence="12" key="1">
    <citation type="submission" date="2019-08" db="EMBL/GenBank/DDBJ databases">
        <title>Complete genome sequence of a mangrove-derived Streptomyces xiamenensis.</title>
        <authorList>
            <person name="Xu J."/>
        </authorList>
    </citation>
    <scope>NUCLEOTIDE SEQUENCE</scope>
    <source>
        <strain evidence="12">318</strain>
    </source>
</reference>
<dbReference type="Gene3D" id="3.20.20.70">
    <property type="entry name" value="Aldolase class I"/>
    <property type="match status" value="1"/>
</dbReference>
<dbReference type="InterPro" id="IPR036068">
    <property type="entry name" value="Nicotinate_pribotase-like_C"/>
</dbReference>
<feature type="domain" description="Nicotinate/nicotinamide phosphoribosyltransferase" evidence="10">
    <location>
        <begin position="149"/>
        <end position="259"/>
    </location>
</feature>
<dbReference type="GO" id="GO:0005829">
    <property type="term" value="C:cytosol"/>
    <property type="evidence" value="ECO:0007669"/>
    <property type="project" value="TreeGrafter"/>
</dbReference>
<evidence type="ECO:0000259" key="10">
    <source>
        <dbReference type="Pfam" id="PF04095"/>
    </source>
</evidence>
<evidence type="ECO:0000256" key="8">
    <source>
        <dbReference type="ARBA" id="ARBA00048668"/>
    </source>
</evidence>
<dbReference type="InterPro" id="IPR041525">
    <property type="entry name" value="N/Namide_PRibTrfase"/>
</dbReference>
<dbReference type="GO" id="GO:0004516">
    <property type="term" value="F:nicotinate phosphoribosyltransferase activity"/>
    <property type="evidence" value="ECO:0007669"/>
    <property type="project" value="UniProtKB-UniRule"/>
</dbReference>
<dbReference type="GO" id="GO:0016740">
    <property type="term" value="F:transferase activity"/>
    <property type="evidence" value="ECO:0007669"/>
    <property type="project" value="UniProtKB-KW"/>
</dbReference>
<dbReference type="NCBIfam" id="NF009131">
    <property type="entry name" value="PRK12484.1"/>
    <property type="match status" value="1"/>
</dbReference>
<evidence type="ECO:0000256" key="7">
    <source>
        <dbReference type="ARBA" id="ARBA00022679"/>
    </source>
</evidence>
<dbReference type="STRING" id="408015.SXIM_54160"/>
<organism evidence="12 13">
    <name type="scientific">Streptomyces xiamenensis</name>
    <dbReference type="NCBI Taxonomy" id="408015"/>
    <lineage>
        <taxon>Bacteria</taxon>
        <taxon>Bacillati</taxon>
        <taxon>Actinomycetota</taxon>
        <taxon>Actinomycetes</taxon>
        <taxon>Kitasatosporales</taxon>
        <taxon>Streptomycetaceae</taxon>
        <taxon>Streptomyces</taxon>
    </lineage>
</organism>
<evidence type="ECO:0000256" key="1">
    <source>
        <dbReference type="ARBA" id="ARBA00004952"/>
    </source>
</evidence>
<dbReference type="GO" id="GO:0034355">
    <property type="term" value="P:NAD+ biosynthetic process via the salvage pathway"/>
    <property type="evidence" value="ECO:0007669"/>
    <property type="project" value="TreeGrafter"/>
</dbReference>
<dbReference type="RefSeq" id="WP_030737979.1">
    <property type="nucleotide sequence ID" value="NZ_CP009922.3"/>
</dbReference>
<dbReference type="KEGG" id="sxi:SXIM_54160"/>
<dbReference type="SUPFAM" id="SSF51690">
    <property type="entry name" value="Nicotinate/Quinolinate PRTase C-terminal domain-like"/>
    <property type="match status" value="1"/>
</dbReference>
<dbReference type="SUPFAM" id="SSF54675">
    <property type="entry name" value="Nicotinate/Quinolinate PRTase N-terminal domain-like"/>
    <property type="match status" value="1"/>
</dbReference>
<dbReference type="InterPro" id="IPR040727">
    <property type="entry name" value="NAPRTase_N"/>
</dbReference>
<feature type="domain" description="Nicotinate phosphoribosyltransferase N-terminal" evidence="11">
    <location>
        <begin position="7"/>
        <end position="127"/>
    </location>
</feature>
<evidence type="ECO:0000256" key="5">
    <source>
        <dbReference type="ARBA" id="ARBA00022598"/>
    </source>
</evidence>
<evidence type="ECO:0000313" key="13">
    <source>
        <dbReference type="Proteomes" id="UP000034034"/>
    </source>
</evidence>
<name>A0A0F7G2H1_9ACTN</name>
<keyword evidence="5 9" id="KW-0436">Ligase</keyword>
<keyword evidence="4" id="KW-0597">Phosphoprotein</keyword>
<dbReference type="NCBIfam" id="TIGR01513">
    <property type="entry name" value="NAPRTase_put"/>
    <property type="match status" value="1"/>
</dbReference>
<comment type="pathway">
    <text evidence="1 9">Cofactor biosynthesis; NAD(+) biosynthesis; nicotinate D-ribonucleotide from nicotinate: step 1/1.</text>
</comment>
<protein>
    <recommendedName>
        <fullName evidence="3 9">Nicotinate phosphoribosyltransferase</fullName>
        <ecNumber evidence="3 9">6.3.4.21</ecNumber>
    </recommendedName>
</protein>
<evidence type="ECO:0000256" key="3">
    <source>
        <dbReference type="ARBA" id="ARBA00013236"/>
    </source>
</evidence>
<evidence type="ECO:0000256" key="2">
    <source>
        <dbReference type="ARBA" id="ARBA00010897"/>
    </source>
</evidence>
<comment type="catalytic activity">
    <reaction evidence="8 9">
        <text>5-phospho-alpha-D-ribose 1-diphosphate + nicotinate + ATP + H2O = nicotinate beta-D-ribonucleotide + ADP + phosphate + diphosphate</text>
        <dbReference type="Rhea" id="RHEA:36163"/>
        <dbReference type="ChEBI" id="CHEBI:15377"/>
        <dbReference type="ChEBI" id="CHEBI:30616"/>
        <dbReference type="ChEBI" id="CHEBI:32544"/>
        <dbReference type="ChEBI" id="CHEBI:33019"/>
        <dbReference type="ChEBI" id="CHEBI:43474"/>
        <dbReference type="ChEBI" id="CHEBI:57502"/>
        <dbReference type="ChEBI" id="CHEBI:58017"/>
        <dbReference type="ChEBI" id="CHEBI:456216"/>
        <dbReference type="EC" id="6.3.4.21"/>
    </reaction>
</comment>
<gene>
    <name evidence="12" type="ORF">SXIM_54160</name>
</gene>
<dbReference type="InterPro" id="IPR007229">
    <property type="entry name" value="Nic_PRibTrfase-Fam"/>
</dbReference>
<dbReference type="EMBL" id="CP009922">
    <property type="protein sequence ID" value="AKG46800.1"/>
    <property type="molecule type" value="Genomic_DNA"/>
</dbReference>
<evidence type="ECO:0000256" key="4">
    <source>
        <dbReference type="ARBA" id="ARBA00022553"/>
    </source>
</evidence>
<dbReference type="HOGENOM" id="CLU_025154_3_1_11"/>
<accession>A0A0F7G2H1</accession>
<proteinExistence type="inferred from homology"/>
<dbReference type="PANTHER" id="PTHR11098">
    <property type="entry name" value="NICOTINATE PHOSPHORIBOSYLTRANSFERASE"/>
    <property type="match status" value="1"/>
</dbReference>
<comment type="PTM">
    <text evidence="9">Transiently phosphorylated on a His residue during the reaction cycle. Phosphorylation strongly increases the affinity for substrates and increases the rate of nicotinate D-ribonucleotide production. Dephosphorylation regenerates the low-affinity form of the enzyme, leading to product release.</text>
</comment>
<sequence length="449" mass="47625">MPEATRTDLYEVTMAMAYLDHGLTGEATFSLFVRSLPPERGFLVAAGLESVLDMLERYHLDAHDAAVLAHALHRPAGDLAALRGTRFTGSVRAIPEGRIALANEPLLEVTAPLPQAQLVESMVLNRMSHQTAVASKAARCVIAAAGRPVVDFSLRRTHGAEAADQAARLGSLVGFAATSNVEAAHRYDLPATGTMAHSFIEAFEDERTAFRAFAASHPGPLTLLVDTYDTGSGTRHAADVLKETGRAAGAAIRLDSGDLGDLAIRARGILDGAGLPQVAIVASGGLDEYAIDTLVSRGAPIDTYAVGTKVGVSADAPYLDTAYKLVSYRGRPTMKLSTGKTTLPGPHQSWRRPGYADLTGTLGESAPPGGEPLLETVMRDGRRTGPRPSQAAAHRRFARDFAMLPAAARRVRSPDAPGARLSPTLASLIDQVRERLVAQERDEHAPGER</sequence>
<comment type="similarity">
    <text evidence="2 9">Belongs to the NAPRTase family.</text>
</comment>
<evidence type="ECO:0000313" key="12">
    <source>
        <dbReference type="EMBL" id="AKG46800.1"/>
    </source>
</evidence>
<dbReference type="EC" id="6.3.4.21" evidence="3 9"/>
<dbReference type="Gene3D" id="3.20.140.10">
    <property type="entry name" value="nicotinate phosphoribosyltransferase"/>
    <property type="match status" value="1"/>
</dbReference>
<dbReference type="InterPro" id="IPR013785">
    <property type="entry name" value="Aldolase_TIM"/>
</dbReference>
<dbReference type="Pfam" id="PF17767">
    <property type="entry name" value="NAPRTase_N"/>
    <property type="match status" value="1"/>
</dbReference>